<dbReference type="EMBL" id="CM046400">
    <property type="protein sequence ID" value="KAI8525386.1"/>
    <property type="molecule type" value="Genomic_DNA"/>
</dbReference>
<comment type="caution">
    <text evidence="1">The sequence shown here is derived from an EMBL/GenBank/DDBJ whole genome shotgun (WGS) entry which is preliminary data.</text>
</comment>
<organism evidence="1 2">
    <name type="scientific">Rhododendron molle</name>
    <name type="common">Chinese azalea</name>
    <name type="synonym">Azalea mollis</name>
    <dbReference type="NCBI Taxonomy" id="49168"/>
    <lineage>
        <taxon>Eukaryota</taxon>
        <taxon>Viridiplantae</taxon>
        <taxon>Streptophyta</taxon>
        <taxon>Embryophyta</taxon>
        <taxon>Tracheophyta</taxon>
        <taxon>Spermatophyta</taxon>
        <taxon>Magnoliopsida</taxon>
        <taxon>eudicotyledons</taxon>
        <taxon>Gunneridae</taxon>
        <taxon>Pentapetalae</taxon>
        <taxon>asterids</taxon>
        <taxon>Ericales</taxon>
        <taxon>Ericaceae</taxon>
        <taxon>Ericoideae</taxon>
        <taxon>Rhodoreae</taxon>
        <taxon>Rhododendron</taxon>
    </lineage>
</organism>
<proteinExistence type="predicted"/>
<evidence type="ECO:0000313" key="2">
    <source>
        <dbReference type="Proteomes" id="UP001062846"/>
    </source>
</evidence>
<name>A0ACC0L9I3_RHOML</name>
<dbReference type="Proteomes" id="UP001062846">
    <property type="component" value="Chromosome 13"/>
</dbReference>
<evidence type="ECO:0000313" key="1">
    <source>
        <dbReference type="EMBL" id="KAI8525386.1"/>
    </source>
</evidence>
<keyword evidence="2" id="KW-1185">Reference proteome</keyword>
<reference evidence="1" key="1">
    <citation type="submission" date="2022-02" db="EMBL/GenBank/DDBJ databases">
        <title>Plant Genome Project.</title>
        <authorList>
            <person name="Zhang R.-G."/>
        </authorList>
    </citation>
    <scope>NUCLEOTIDE SEQUENCE</scope>
    <source>
        <strain evidence="1">AT1</strain>
    </source>
</reference>
<gene>
    <name evidence="1" type="ORF">RHMOL_Rhmol13G0226300</name>
</gene>
<accession>A0ACC0L9I3</accession>
<protein>
    <submittedName>
        <fullName evidence="1">Uncharacterized protein</fullName>
    </submittedName>
</protein>
<sequence length="167" mass="18967">MREKRNHQNDQPVPALSSFAAPTLIRFQLVNVSSIVLASLSYFGEYGGDNHEKMRSQLLELLERLEHVKELHLWDWCIQILNKLQESSNCLSCFCSFVFHSDGAKLLGIMEEKGLRSPLLRCECLTLVTGMWKSVLLGIAHMLESSHTLETLVITMSSSSYHEVCKL</sequence>